<dbReference type="PANTHER" id="PTHR34301">
    <property type="entry name" value="DNA-BINDING PROTEIN-RELATED"/>
    <property type="match status" value="1"/>
</dbReference>
<dbReference type="SUPFAM" id="SSF52540">
    <property type="entry name" value="P-loop containing nucleoside triphosphate hydrolases"/>
    <property type="match status" value="1"/>
</dbReference>
<comment type="caution">
    <text evidence="2">The sequence shown here is derived from an EMBL/GenBank/DDBJ whole genome shotgun (WGS) entry which is preliminary data.</text>
</comment>
<dbReference type="AlphaFoldDB" id="A0A0F5JIC6"/>
<reference evidence="2 3" key="1">
    <citation type="submission" date="2013-04" db="EMBL/GenBank/DDBJ databases">
        <title>The Genome Sequence of Parabacteroides goldsteinii DSM 19448.</title>
        <authorList>
            <consortium name="The Broad Institute Genomics Platform"/>
            <person name="Earl A."/>
            <person name="Ward D."/>
            <person name="Feldgarden M."/>
            <person name="Gevers D."/>
            <person name="Martens E."/>
            <person name="Sakamoto M."/>
            <person name="Benno Y."/>
            <person name="Song Y."/>
            <person name="Liu C."/>
            <person name="Lee J."/>
            <person name="Bolanos M."/>
            <person name="Vaisanen M.L."/>
            <person name="Finegold S.M."/>
            <person name="Walker B."/>
            <person name="Young S."/>
            <person name="Zeng Q."/>
            <person name="Gargeya S."/>
            <person name="Fitzgerald M."/>
            <person name="Haas B."/>
            <person name="Abouelleil A."/>
            <person name="Allen A.W."/>
            <person name="Alvarado L."/>
            <person name="Arachchi H.M."/>
            <person name="Berlin A.M."/>
            <person name="Chapman S.B."/>
            <person name="Gainer-Dewar J."/>
            <person name="Goldberg J."/>
            <person name="Griggs A."/>
            <person name="Gujja S."/>
            <person name="Hansen M."/>
            <person name="Howarth C."/>
            <person name="Imamovic A."/>
            <person name="Ireland A."/>
            <person name="Larimer J."/>
            <person name="McCowan C."/>
            <person name="Murphy C."/>
            <person name="Pearson M."/>
            <person name="Poon T.W."/>
            <person name="Priest M."/>
            <person name="Roberts A."/>
            <person name="Saif S."/>
            <person name="Shea T."/>
            <person name="Sisk P."/>
            <person name="Sykes S."/>
            <person name="Wortman J."/>
            <person name="Nusbaum C."/>
            <person name="Birren B."/>
        </authorList>
    </citation>
    <scope>NUCLEOTIDE SEQUENCE [LARGE SCALE GENOMIC DNA]</scope>
    <source>
        <strain evidence="2 3">DSM 19448</strain>
    </source>
</reference>
<dbReference type="InterPro" id="IPR011579">
    <property type="entry name" value="ATPase_dom"/>
</dbReference>
<dbReference type="Proteomes" id="UP000033047">
    <property type="component" value="Unassembled WGS sequence"/>
</dbReference>
<feature type="domain" description="ATPase" evidence="1">
    <location>
        <begin position="20"/>
        <end position="241"/>
    </location>
</feature>
<organism evidence="2 3">
    <name type="scientific">Parabacteroides goldsteinii DSM 19448 = WAL 12034</name>
    <dbReference type="NCBI Taxonomy" id="927665"/>
    <lineage>
        <taxon>Bacteria</taxon>
        <taxon>Pseudomonadati</taxon>
        <taxon>Bacteroidota</taxon>
        <taxon>Bacteroidia</taxon>
        <taxon>Bacteroidales</taxon>
        <taxon>Tannerellaceae</taxon>
        <taxon>Parabacteroides</taxon>
    </lineage>
</organism>
<dbReference type="EMBL" id="AQHV01000009">
    <property type="protein sequence ID" value="KKB57484.1"/>
    <property type="molecule type" value="Genomic_DNA"/>
</dbReference>
<protein>
    <recommendedName>
        <fullName evidence="1">ATPase domain-containing protein</fullName>
    </recommendedName>
</protein>
<evidence type="ECO:0000313" key="2">
    <source>
        <dbReference type="EMBL" id="KKB57484.1"/>
    </source>
</evidence>
<gene>
    <name evidence="2" type="ORF">HMPREF1535_01305</name>
</gene>
<accession>A0A0F5JIC6</accession>
<dbReference type="GO" id="GO:0005524">
    <property type="term" value="F:ATP binding"/>
    <property type="evidence" value="ECO:0007669"/>
    <property type="project" value="InterPro"/>
</dbReference>
<dbReference type="PANTHER" id="PTHR34301:SF8">
    <property type="entry name" value="ATPASE DOMAIN-CONTAINING PROTEIN"/>
    <property type="match status" value="1"/>
</dbReference>
<dbReference type="Pfam" id="PF01637">
    <property type="entry name" value="ATPase_2"/>
    <property type="match status" value="1"/>
</dbReference>
<evidence type="ECO:0000313" key="3">
    <source>
        <dbReference type="Proteomes" id="UP000033047"/>
    </source>
</evidence>
<proteinExistence type="predicted"/>
<dbReference type="InterPro" id="IPR027417">
    <property type="entry name" value="P-loop_NTPase"/>
</dbReference>
<dbReference type="HOGENOM" id="CLU_053804_1_1_10"/>
<dbReference type="RefSeq" id="WP_046145620.1">
    <property type="nucleotide sequence ID" value="NZ_KQ033912.1"/>
</dbReference>
<name>A0A0F5JIC6_9BACT</name>
<dbReference type="Gene3D" id="3.40.50.300">
    <property type="entry name" value="P-loop containing nucleotide triphosphate hydrolases"/>
    <property type="match status" value="1"/>
</dbReference>
<dbReference type="PATRIC" id="fig|927665.4.peg.1334"/>
<sequence length="379" mass="44348">MAFSSVNPFPITGYIGKSFFCDREYELMTLKKQVENNINTTLISLRRLGKSSLIHRLFEDLRVDNTCHCIYVDIYPTQNLKEFTENLSQAILQQIPEHKSFGKRFLDLLKGFHPVISYDPLTGAPEVSFGFTEMKTTEKTLTGIFQFLENEAQQAVVAIDEFQQVANYPEVNTEALLRSRIQNLQKTRFIFSGSNKHMMAEIFNSAKRPFFSSTQMMYLNPISQDAYYTFIKNKFEEGGKKIDDEAIGFILEWTRLHTYYTQVICNNTYALPLKNIRLEDVKQVCSNLLLSQQATYVQYRQLLSPVQWQLLIAIAKERKVYQPQSKTFIQKYKIGTPANSKRALDALLEKEMIYREEDVRDLWYQVYDVFLSRWLELTF</sequence>
<evidence type="ECO:0000259" key="1">
    <source>
        <dbReference type="Pfam" id="PF01637"/>
    </source>
</evidence>
<dbReference type="STRING" id="927665.HMPREF1535_01305"/>